<keyword evidence="15" id="KW-1015">Disulfide bond</keyword>
<evidence type="ECO:0000256" key="2">
    <source>
        <dbReference type="ARBA" id="ARBA00009492"/>
    </source>
</evidence>
<evidence type="ECO:0000256" key="10">
    <source>
        <dbReference type="ARBA" id="ARBA00022801"/>
    </source>
</evidence>
<dbReference type="InterPro" id="IPR001611">
    <property type="entry name" value="Leu-rich_rpt"/>
</dbReference>
<dbReference type="PROSITE" id="PS50835">
    <property type="entry name" value="IG_LIKE"/>
    <property type="match status" value="1"/>
</dbReference>
<sequence length="1546" mass="175136">AHHVVGSIPEGPERGRHSAFLPRSERSPRTELKPDWNLKEVGYENLHYKSKVAGGKMFMELSGQLGMWAPLLLWCLTLSTADLPWPCPQKCVCRQNTLEINCSSKHLTVVPEGLPGNAKQLDLSGNRLKTLGRRQFYGLSKLEELDLSENIISMIEVEAFQGLKNLRFLRIKRNRLKIIAVGVFSGLPNLRSLDVSENEILVFLDFTFQEMGNLMEMNAGENDLVFISHRAFFGLKNLQVLNVDRSNLTSIPTEAFSQLQSLTKLRLRRLTISVLSNNAFRRLHQLRTLQILHWPSLETLNSNSLIGLNLTTLVISNCNLSSIPYTSLRHLVYLRYLDLSYNPIRSIQGNLLRELLRLQEFHLAGGNLLSIEPGAFKGLVYFRLLNVSSNRLATLEESAFHSVGNLQTLRLDRNPLACDCRLLWVVRRRLRLNFDGRQPACSGPVLARRREFREFLEVELPVVFACRQARILNRQLQESKAEEGANVQFECRADGYPPPSISWLSPEQTPLSSMGRLRVLNNGSLEVRYAQAQDTGNYLCIAANAAGNDSISATLQIPVVTDESAKQKCLSRSVPLQLECDNFITVIEKVNETFVVCGTNADGSLYSALSAVPKQSSSIRRTYSSSKLLKTDSKWLLDPQFAGAAIIPATQKYNEEIYFFFSEVNKSAALDEEPYKARIGRICMNDEGGIKNMLPDSWTTFLKARVMCGIGSTPQQYNNIRQAFVLTSQHRIGVIYGLFSNAWHTTVVCAYSIEEINEAFAKSKLKGYNSPLTGHRPGMCASKNNTAAQNPKTLGVIMNHPEIEDVIWPVGGAPLDLPTDDHFTHIVADTVLAVNDEHYSIIYLGTEQGKVLKVLHTNEEAFIISQYSLFHNEGPIISMAIDSQKSLDQSNASDCGDSTAVKNRSTVPKEVQTDKDGPVLLPCPVRSYHATYMWEKDNCIKHYPCTITGSSCVLAPTPDLPLKEGVFRCMVLEGGLKQEVVSYRLVFNGGQLPTSPASTLGLSLLLALAGFWLMDISNPDILRFDWRFTWFNKIRHLRIHNVNFNTVPCDAWQEMRGVEILDISNNQLKDSYLFNQQCDYNEILQSLHSFNLSNNQLTSLSSFASLAGEFKQLRTIDISHNKLGTEGNRICYWKQNISKVIANHNNMVIDSFKCLPITVSYLDLSYCNLDQLDMDFFNKAINLKELHLSNNKIKFIPSGWKSYNLKSLSLDGNSFGIISMSYFKEMPTLEQLRAGNNPYHCTCELHVFIQETTVQGKVNITDWPEDYKCYHPENLLNTMISHYFPGHVACDIRLIVIISVVTTASIVLFVMLMCYFLNVPWYAKATYQIIRAKYRAHKEGGRLSVEYSFHAFISYSHSDAEWVRDQLLSYLENCQPPYRICIHERDFTPGKWIIDNIIQNIENSCKVIFVLSHHFVNSEWCNYELYFAQQRAIGKTFSDVILVVKEPIDPDTLPSKYCKLKKMLSTKTYLEWPQHPKQQAFFWAQLKSVLGNPNLKQEFSGINRSRFSRGSGVSIAELPQENQRPMDAKQVKEQGDMIRRPAAEQV</sequence>
<comment type="similarity">
    <text evidence="4">Belongs to the interleukin-1 receptor family.</text>
</comment>
<comment type="similarity">
    <text evidence="2">Belongs to the semaphorin family.</text>
</comment>
<evidence type="ECO:0000256" key="18">
    <source>
        <dbReference type="ARBA" id="ARBA00023198"/>
    </source>
</evidence>
<dbReference type="Pfam" id="PF13855">
    <property type="entry name" value="LRR_8"/>
    <property type="match status" value="4"/>
</dbReference>
<dbReference type="PANTHER" id="PTHR24365">
    <property type="entry name" value="TOLL-LIKE RECEPTOR"/>
    <property type="match status" value="1"/>
</dbReference>
<keyword evidence="8" id="KW-0732">Signal</keyword>
<evidence type="ECO:0000256" key="6">
    <source>
        <dbReference type="ARBA" id="ARBA00022614"/>
    </source>
</evidence>
<dbReference type="InterPro" id="IPR003591">
    <property type="entry name" value="Leu-rich_rpt_typical-subtyp"/>
</dbReference>
<dbReference type="Gene3D" id="3.40.50.10140">
    <property type="entry name" value="Toll/interleukin-1 receptor homology (TIR) domain"/>
    <property type="match status" value="1"/>
</dbReference>
<dbReference type="Gene3D" id="2.130.10.10">
    <property type="entry name" value="YVTN repeat-like/Quinoprotein amine dehydrogenase"/>
    <property type="match status" value="1"/>
</dbReference>
<dbReference type="Proteomes" id="UP001239994">
    <property type="component" value="Unassembled WGS sequence"/>
</dbReference>
<feature type="region of interest" description="Disordered" evidence="21">
    <location>
        <begin position="1"/>
        <end position="29"/>
    </location>
</feature>
<evidence type="ECO:0000256" key="13">
    <source>
        <dbReference type="ARBA" id="ARBA00023027"/>
    </source>
</evidence>
<accession>A0AAD8ZC29</accession>
<dbReference type="GO" id="GO:0005886">
    <property type="term" value="C:plasma membrane"/>
    <property type="evidence" value="ECO:0007669"/>
    <property type="project" value="TreeGrafter"/>
</dbReference>
<evidence type="ECO:0000256" key="22">
    <source>
        <dbReference type="SAM" id="Phobius"/>
    </source>
</evidence>
<proteinExistence type="inferred from homology"/>
<dbReference type="PROSITE" id="PS51450">
    <property type="entry name" value="LRR"/>
    <property type="match status" value="4"/>
</dbReference>
<feature type="region of interest" description="Disordered" evidence="21">
    <location>
        <begin position="888"/>
        <end position="913"/>
    </location>
</feature>
<feature type="domain" description="Ig-like" evidence="24">
    <location>
        <begin position="461"/>
        <end position="556"/>
    </location>
</feature>
<dbReference type="SUPFAM" id="SSF52058">
    <property type="entry name" value="L domain-like"/>
    <property type="match status" value="2"/>
</dbReference>
<organism evidence="26 27">
    <name type="scientific">Electrophorus voltai</name>
    <dbReference type="NCBI Taxonomy" id="2609070"/>
    <lineage>
        <taxon>Eukaryota</taxon>
        <taxon>Metazoa</taxon>
        <taxon>Chordata</taxon>
        <taxon>Craniata</taxon>
        <taxon>Vertebrata</taxon>
        <taxon>Euteleostomi</taxon>
        <taxon>Actinopterygii</taxon>
        <taxon>Neopterygii</taxon>
        <taxon>Teleostei</taxon>
        <taxon>Ostariophysi</taxon>
        <taxon>Gymnotiformes</taxon>
        <taxon>Gymnotoidei</taxon>
        <taxon>Gymnotidae</taxon>
        <taxon>Electrophorus</taxon>
    </lineage>
</organism>
<dbReference type="SMART" id="SM00013">
    <property type="entry name" value="LRRNT"/>
    <property type="match status" value="1"/>
</dbReference>
<evidence type="ECO:0000256" key="15">
    <source>
        <dbReference type="ARBA" id="ARBA00023157"/>
    </source>
</evidence>
<keyword evidence="6" id="KW-0433">Leucine-rich repeat</keyword>
<dbReference type="GO" id="GO:0006954">
    <property type="term" value="P:inflammatory response"/>
    <property type="evidence" value="ECO:0007669"/>
    <property type="project" value="UniProtKB-KW"/>
</dbReference>
<feature type="domain" description="TIR" evidence="23">
    <location>
        <begin position="1347"/>
        <end position="1490"/>
    </location>
</feature>
<dbReference type="InterPro" id="IPR013098">
    <property type="entry name" value="Ig_I-set"/>
</dbReference>
<dbReference type="InterPro" id="IPR013783">
    <property type="entry name" value="Ig-like_fold"/>
</dbReference>
<dbReference type="FunFam" id="3.80.10.10:FF:000014">
    <property type="entry name" value="Leucine-rich repeat and immunoglobulin-like domain-containing nogo receptor-interacting protein 1"/>
    <property type="match status" value="1"/>
</dbReference>
<keyword evidence="10" id="KW-0378">Hydrolase</keyword>
<keyword evidence="16" id="KW-0675">Receptor</keyword>
<evidence type="ECO:0000256" key="17">
    <source>
        <dbReference type="ARBA" id="ARBA00023180"/>
    </source>
</evidence>
<evidence type="ECO:0000256" key="5">
    <source>
        <dbReference type="ARBA" id="ARBA00022588"/>
    </source>
</evidence>
<comment type="caution">
    <text evidence="26">The sequence shown here is derived from an EMBL/GenBank/DDBJ whole genome shotgun (WGS) entry which is preliminary data.</text>
</comment>
<dbReference type="SMART" id="SM00630">
    <property type="entry name" value="Sema"/>
    <property type="match status" value="1"/>
</dbReference>
<dbReference type="Pfam" id="PF01403">
    <property type="entry name" value="Sema"/>
    <property type="match status" value="1"/>
</dbReference>
<dbReference type="SMART" id="SM00082">
    <property type="entry name" value="LRRCT"/>
    <property type="match status" value="2"/>
</dbReference>
<dbReference type="GO" id="GO:0038023">
    <property type="term" value="F:signaling receptor activity"/>
    <property type="evidence" value="ECO:0007669"/>
    <property type="project" value="TreeGrafter"/>
</dbReference>
<feature type="compositionally biased region" description="Basic and acidic residues" evidence="21">
    <location>
        <begin position="1524"/>
        <end position="1546"/>
    </location>
</feature>
<dbReference type="GO" id="GO:0007399">
    <property type="term" value="P:nervous system development"/>
    <property type="evidence" value="ECO:0007669"/>
    <property type="project" value="UniProtKB-ARBA"/>
</dbReference>
<dbReference type="SMART" id="SM00369">
    <property type="entry name" value="LRR_TYP"/>
    <property type="match status" value="14"/>
</dbReference>
<evidence type="ECO:0000256" key="20">
    <source>
        <dbReference type="PROSITE-ProRule" id="PRU00352"/>
    </source>
</evidence>
<evidence type="ECO:0000256" key="7">
    <source>
        <dbReference type="ARBA" id="ARBA00022692"/>
    </source>
</evidence>
<dbReference type="SMART" id="SM00408">
    <property type="entry name" value="IGc2"/>
    <property type="match status" value="1"/>
</dbReference>
<dbReference type="PANTHER" id="PTHR24365:SF26">
    <property type="entry name" value="TOLL-LIKE RECEPTOR 18"/>
    <property type="match status" value="1"/>
</dbReference>
<keyword evidence="17" id="KW-0325">Glycoprotein</keyword>
<dbReference type="SUPFAM" id="SSF101912">
    <property type="entry name" value="Sema domain"/>
    <property type="match status" value="1"/>
</dbReference>
<dbReference type="InterPro" id="IPR035897">
    <property type="entry name" value="Toll_tir_struct_dom_sf"/>
</dbReference>
<evidence type="ECO:0000256" key="12">
    <source>
        <dbReference type="ARBA" id="ARBA00022989"/>
    </source>
</evidence>
<keyword evidence="19" id="KW-0393">Immunoglobulin domain</keyword>
<dbReference type="PROSITE" id="PS51004">
    <property type="entry name" value="SEMA"/>
    <property type="match status" value="1"/>
</dbReference>
<feature type="domain" description="Sema" evidence="25">
    <location>
        <begin position="601"/>
        <end position="906"/>
    </location>
</feature>
<evidence type="ECO:0000256" key="9">
    <source>
        <dbReference type="ARBA" id="ARBA00022737"/>
    </source>
</evidence>
<dbReference type="InterPro" id="IPR036179">
    <property type="entry name" value="Ig-like_dom_sf"/>
</dbReference>
<keyword evidence="7 22" id="KW-0812">Transmembrane</keyword>
<dbReference type="InterPro" id="IPR032675">
    <property type="entry name" value="LRR_dom_sf"/>
</dbReference>
<evidence type="ECO:0000256" key="1">
    <source>
        <dbReference type="ARBA" id="ARBA00004479"/>
    </source>
</evidence>
<dbReference type="FunFam" id="3.40.50.10140:FF:000001">
    <property type="entry name" value="Toll-like receptor 2"/>
    <property type="match status" value="1"/>
</dbReference>
<keyword evidence="11" id="KW-0391">Immunity</keyword>
<keyword evidence="14 22" id="KW-0472">Membrane</keyword>
<dbReference type="InterPro" id="IPR036352">
    <property type="entry name" value="Semap_dom_sf"/>
</dbReference>
<dbReference type="SMART" id="SM00255">
    <property type="entry name" value="TIR"/>
    <property type="match status" value="1"/>
</dbReference>
<evidence type="ECO:0000259" key="25">
    <source>
        <dbReference type="PROSITE" id="PS51004"/>
    </source>
</evidence>
<dbReference type="InterPro" id="IPR000157">
    <property type="entry name" value="TIR_dom"/>
</dbReference>
<dbReference type="EMBL" id="JAROKS010000016">
    <property type="protein sequence ID" value="KAK1795191.1"/>
    <property type="molecule type" value="Genomic_DNA"/>
</dbReference>
<dbReference type="GO" id="GO:0016787">
    <property type="term" value="F:hydrolase activity"/>
    <property type="evidence" value="ECO:0007669"/>
    <property type="project" value="UniProtKB-KW"/>
</dbReference>
<dbReference type="SUPFAM" id="SSF52200">
    <property type="entry name" value="Toll/Interleukin receptor TIR domain"/>
    <property type="match status" value="1"/>
</dbReference>
<keyword evidence="9" id="KW-0677">Repeat</keyword>
<dbReference type="Gene3D" id="2.60.40.10">
    <property type="entry name" value="Immunoglobulins"/>
    <property type="match status" value="2"/>
</dbReference>
<feature type="region of interest" description="Disordered" evidence="21">
    <location>
        <begin position="1519"/>
        <end position="1546"/>
    </location>
</feature>
<dbReference type="SMART" id="SM00409">
    <property type="entry name" value="IG"/>
    <property type="match status" value="1"/>
</dbReference>
<dbReference type="InterPro" id="IPR001627">
    <property type="entry name" value="Semap_dom"/>
</dbReference>
<evidence type="ECO:0000256" key="11">
    <source>
        <dbReference type="ARBA" id="ARBA00022859"/>
    </source>
</evidence>
<evidence type="ECO:0000256" key="16">
    <source>
        <dbReference type="ARBA" id="ARBA00023170"/>
    </source>
</evidence>
<dbReference type="SUPFAM" id="SSF48726">
    <property type="entry name" value="Immunoglobulin"/>
    <property type="match status" value="1"/>
</dbReference>
<reference evidence="26" key="1">
    <citation type="submission" date="2023-03" db="EMBL/GenBank/DDBJ databases">
        <title>Electrophorus voltai genome.</title>
        <authorList>
            <person name="Bian C."/>
        </authorList>
    </citation>
    <scope>NUCLEOTIDE SEQUENCE</scope>
    <source>
        <strain evidence="26">CB-2022</strain>
        <tissue evidence="26">Muscle</tissue>
    </source>
</reference>
<comment type="subcellular location">
    <subcellularLocation>
        <location evidence="1">Membrane</location>
        <topology evidence="1">Single-pass type I membrane protein</topology>
    </subcellularLocation>
</comment>
<dbReference type="GO" id="GO:0005102">
    <property type="term" value="F:signaling receptor binding"/>
    <property type="evidence" value="ECO:0007669"/>
    <property type="project" value="UniProtKB-ARBA"/>
</dbReference>
<dbReference type="InterPro" id="IPR003599">
    <property type="entry name" value="Ig_sub"/>
</dbReference>
<keyword evidence="5" id="KW-0399">Innate immunity</keyword>
<feature type="non-terminal residue" evidence="26">
    <location>
        <position position="1"/>
    </location>
</feature>
<evidence type="ECO:0000256" key="19">
    <source>
        <dbReference type="ARBA" id="ARBA00023319"/>
    </source>
</evidence>
<comment type="caution">
    <text evidence="20">Lacks conserved residue(s) required for the propagation of feature annotation.</text>
</comment>
<evidence type="ECO:0000256" key="3">
    <source>
        <dbReference type="ARBA" id="ARBA00009634"/>
    </source>
</evidence>
<evidence type="ECO:0000259" key="23">
    <source>
        <dbReference type="PROSITE" id="PS50104"/>
    </source>
</evidence>
<dbReference type="Gene3D" id="3.80.10.10">
    <property type="entry name" value="Ribonuclease Inhibitor"/>
    <property type="match status" value="2"/>
</dbReference>
<evidence type="ECO:0000256" key="14">
    <source>
        <dbReference type="ARBA" id="ARBA00023136"/>
    </source>
</evidence>
<dbReference type="PROSITE" id="PS50104">
    <property type="entry name" value="TIR"/>
    <property type="match status" value="1"/>
</dbReference>
<keyword evidence="12 22" id="KW-1133">Transmembrane helix</keyword>
<gene>
    <name evidence="26" type="ORF">P4O66_010374</name>
</gene>
<dbReference type="FunFam" id="2.60.40.10:FF:000076">
    <property type="entry name" value="Leucine-rich repeat and Ig domain-containing 4"/>
    <property type="match status" value="1"/>
</dbReference>
<dbReference type="Pfam" id="PF01582">
    <property type="entry name" value="TIR"/>
    <property type="match status" value="1"/>
</dbReference>
<dbReference type="FunFam" id="2.60.40.10:FF:001170">
    <property type="entry name" value="Sema domain, immunoglobulin domain (Ig), short basic domain, secreted, (Semaphorin) 3F"/>
    <property type="match status" value="1"/>
</dbReference>
<evidence type="ECO:0000256" key="4">
    <source>
        <dbReference type="ARBA" id="ARBA00009752"/>
    </source>
</evidence>
<evidence type="ECO:0000256" key="8">
    <source>
        <dbReference type="ARBA" id="ARBA00022729"/>
    </source>
</evidence>
<dbReference type="GO" id="GO:0045087">
    <property type="term" value="P:innate immune response"/>
    <property type="evidence" value="ECO:0007669"/>
    <property type="project" value="UniProtKB-KW"/>
</dbReference>
<evidence type="ECO:0000259" key="24">
    <source>
        <dbReference type="PROSITE" id="PS50835"/>
    </source>
</evidence>
<dbReference type="InterPro" id="IPR007110">
    <property type="entry name" value="Ig-like_dom"/>
</dbReference>
<dbReference type="GO" id="GO:0007165">
    <property type="term" value="P:signal transduction"/>
    <property type="evidence" value="ECO:0007669"/>
    <property type="project" value="InterPro"/>
</dbReference>
<dbReference type="Pfam" id="PF07679">
    <property type="entry name" value="I-set"/>
    <property type="match status" value="1"/>
</dbReference>
<evidence type="ECO:0000313" key="26">
    <source>
        <dbReference type="EMBL" id="KAK1795191.1"/>
    </source>
</evidence>
<dbReference type="InterPro" id="IPR003598">
    <property type="entry name" value="Ig_sub2"/>
</dbReference>
<keyword evidence="13" id="KW-0520">NAD</keyword>
<keyword evidence="18" id="KW-0395">Inflammatory response</keyword>
<comment type="similarity">
    <text evidence="3">Belongs to the Toll-like receptor family.</text>
</comment>
<feature type="transmembrane region" description="Helical" evidence="22">
    <location>
        <begin position="1294"/>
        <end position="1317"/>
    </location>
</feature>
<dbReference type="InterPro" id="IPR015943">
    <property type="entry name" value="WD40/YVTN_repeat-like_dom_sf"/>
</dbReference>
<protein>
    <recommendedName>
        <fullName evidence="28">TIR domain-containing protein</fullName>
    </recommendedName>
</protein>
<name>A0AAD8ZC29_9TELE</name>
<evidence type="ECO:0000313" key="27">
    <source>
        <dbReference type="Proteomes" id="UP001239994"/>
    </source>
</evidence>
<evidence type="ECO:0008006" key="28">
    <source>
        <dbReference type="Google" id="ProtNLM"/>
    </source>
</evidence>
<dbReference type="InterPro" id="IPR000483">
    <property type="entry name" value="Cys-rich_flank_reg_C"/>
</dbReference>
<keyword evidence="27" id="KW-1185">Reference proteome</keyword>
<evidence type="ECO:0000256" key="21">
    <source>
        <dbReference type="SAM" id="MobiDB-lite"/>
    </source>
</evidence>
<dbReference type="InterPro" id="IPR000372">
    <property type="entry name" value="LRRNT"/>
</dbReference>